<keyword evidence="2" id="KW-1185">Reference proteome</keyword>
<reference evidence="1 2" key="1">
    <citation type="submission" date="2019-09" db="EMBL/GenBank/DDBJ databases">
        <authorList>
            <person name="Cao W.R."/>
        </authorList>
    </citation>
    <scope>NUCLEOTIDE SEQUENCE [LARGE SCALE GENOMIC DNA]</scope>
    <source>
        <strain evidence="2">a4</strain>
    </source>
</reference>
<sequence length="402" mass="43492">MKQNKETLKKYFETGDKPTQQQYAELIDSYIDSKQPEGEANRRFVIDETGEVSVAPEKKAQEYNLQQVSDNGSKTTNKLTVENSFDATGKLDLSHNEVGMLNSRQSTFLLQQRVAMLDEQSKLNFDVNNGSFTSTHQKTDGSSSLNLAFPTEELKQETTSSSKVLKLPNKAGTIATLDDVSQIQAGTNITIDKTDPQRPIINATGSSGGGSTNLSYNASTRTLASSSGTDVVIPVADATNAGLMKANFYEEGTFTPVLVTGNSLDDNSKKYSTVSPRGNFVRIGNMVDFWISFRNVSNPTDGVLGALTIGGIPFNAEYGDQRLSSVNITRLAFSNAANSQNSNNPYSTTTPSIIRGSYGAINGTITFSDVFGFPLQNVSFNDDTSGVDIIISGRFKTNVYTP</sequence>
<dbReference type="EMBL" id="WAAU01000003">
    <property type="protein sequence ID" value="KAB1160348.1"/>
    <property type="molecule type" value="Genomic_DNA"/>
</dbReference>
<dbReference type="Proteomes" id="UP000467305">
    <property type="component" value="Unassembled WGS sequence"/>
</dbReference>
<dbReference type="OrthoDB" id="1412468at2"/>
<protein>
    <submittedName>
        <fullName evidence="1">Uncharacterized protein</fullName>
    </submittedName>
</protein>
<comment type="caution">
    <text evidence="1">The sequence shown here is derived from an EMBL/GenBank/DDBJ whole genome shotgun (WGS) entry which is preliminary data.</text>
</comment>
<proteinExistence type="predicted"/>
<gene>
    <name evidence="1" type="ORF">F7018_00280</name>
</gene>
<dbReference type="RefSeq" id="WP_150897977.1">
    <property type="nucleotide sequence ID" value="NZ_WAAU01000003.1"/>
</dbReference>
<evidence type="ECO:0000313" key="2">
    <source>
        <dbReference type="Proteomes" id="UP000467305"/>
    </source>
</evidence>
<accession>A0A7J5ARV2</accession>
<name>A0A7J5ARV2_9FLAO</name>
<dbReference type="AlphaFoldDB" id="A0A7J5ARV2"/>
<evidence type="ECO:0000313" key="1">
    <source>
        <dbReference type="EMBL" id="KAB1160348.1"/>
    </source>
</evidence>
<organism evidence="1 2">
    <name type="scientific">Tenacibaculum aiptasiae</name>
    <dbReference type="NCBI Taxonomy" id="426481"/>
    <lineage>
        <taxon>Bacteria</taxon>
        <taxon>Pseudomonadati</taxon>
        <taxon>Bacteroidota</taxon>
        <taxon>Flavobacteriia</taxon>
        <taxon>Flavobacteriales</taxon>
        <taxon>Flavobacteriaceae</taxon>
        <taxon>Tenacibaculum</taxon>
    </lineage>
</organism>